<dbReference type="EMBL" id="PDCK01000044">
    <property type="protein sequence ID" value="PRQ25319.1"/>
    <property type="molecule type" value="Genomic_DNA"/>
</dbReference>
<name>A0A2P6PTR6_ROSCH</name>
<gene>
    <name evidence="1" type="ORF">RchiOBHm_Chr6g0282341</name>
</gene>
<protein>
    <submittedName>
        <fullName evidence="1">Uncharacterized protein</fullName>
    </submittedName>
</protein>
<dbReference type="Proteomes" id="UP000238479">
    <property type="component" value="Chromosome 6"/>
</dbReference>
<proteinExistence type="predicted"/>
<evidence type="ECO:0000313" key="2">
    <source>
        <dbReference type="Proteomes" id="UP000238479"/>
    </source>
</evidence>
<dbReference type="AlphaFoldDB" id="A0A2P6PTR6"/>
<accession>A0A2P6PTR6</accession>
<keyword evidence="2" id="KW-1185">Reference proteome</keyword>
<reference evidence="1 2" key="1">
    <citation type="journal article" date="2018" name="Nat. Genet.">
        <title>The Rosa genome provides new insights in the design of modern roses.</title>
        <authorList>
            <person name="Bendahmane M."/>
        </authorList>
    </citation>
    <scope>NUCLEOTIDE SEQUENCE [LARGE SCALE GENOMIC DNA]</scope>
    <source>
        <strain evidence="2">cv. Old Blush</strain>
    </source>
</reference>
<dbReference type="Gramene" id="PRQ25319">
    <property type="protein sequence ID" value="PRQ25319"/>
    <property type="gene ID" value="RchiOBHm_Chr6g0282341"/>
</dbReference>
<sequence length="50" mass="5847">MQGYSCSPGTHEYFYKDGRSASWPYLATNLMVYTINVKFRNNCCIFQARL</sequence>
<comment type="caution">
    <text evidence="1">The sequence shown here is derived from an EMBL/GenBank/DDBJ whole genome shotgun (WGS) entry which is preliminary data.</text>
</comment>
<evidence type="ECO:0000313" key="1">
    <source>
        <dbReference type="EMBL" id="PRQ25319.1"/>
    </source>
</evidence>
<organism evidence="1 2">
    <name type="scientific">Rosa chinensis</name>
    <name type="common">China rose</name>
    <dbReference type="NCBI Taxonomy" id="74649"/>
    <lineage>
        <taxon>Eukaryota</taxon>
        <taxon>Viridiplantae</taxon>
        <taxon>Streptophyta</taxon>
        <taxon>Embryophyta</taxon>
        <taxon>Tracheophyta</taxon>
        <taxon>Spermatophyta</taxon>
        <taxon>Magnoliopsida</taxon>
        <taxon>eudicotyledons</taxon>
        <taxon>Gunneridae</taxon>
        <taxon>Pentapetalae</taxon>
        <taxon>rosids</taxon>
        <taxon>fabids</taxon>
        <taxon>Rosales</taxon>
        <taxon>Rosaceae</taxon>
        <taxon>Rosoideae</taxon>
        <taxon>Rosoideae incertae sedis</taxon>
        <taxon>Rosa</taxon>
    </lineage>
</organism>